<comment type="caution">
    <text evidence="4">The sequence shown here is derived from an EMBL/GenBank/DDBJ whole genome shotgun (WGS) entry which is preliminary data.</text>
</comment>
<organism evidence="4 5">
    <name type="scientific">Escallonia herrerae</name>
    <dbReference type="NCBI Taxonomy" id="1293975"/>
    <lineage>
        <taxon>Eukaryota</taxon>
        <taxon>Viridiplantae</taxon>
        <taxon>Streptophyta</taxon>
        <taxon>Embryophyta</taxon>
        <taxon>Tracheophyta</taxon>
        <taxon>Spermatophyta</taxon>
        <taxon>Magnoliopsida</taxon>
        <taxon>eudicotyledons</taxon>
        <taxon>Gunneridae</taxon>
        <taxon>Pentapetalae</taxon>
        <taxon>asterids</taxon>
        <taxon>campanulids</taxon>
        <taxon>Escalloniales</taxon>
        <taxon>Escalloniaceae</taxon>
        <taxon>Escallonia</taxon>
    </lineage>
</organism>
<keyword evidence="1" id="KW-0863">Zinc-finger</keyword>
<dbReference type="InterPro" id="IPR001878">
    <property type="entry name" value="Znf_CCHC"/>
</dbReference>
<dbReference type="InterPro" id="IPR036875">
    <property type="entry name" value="Znf_CCHC_sf"/>
</dbReference>
<evidence type="ECO:0000256" key="1">
    <source>
        <dbReference type="PROSITE-ProRule" id="PRU00047"/>
    </source>
</evidence>
<keyword evidence="1" id="KW-0479">Metal-binding</keyword>
<reference evidence="4" key="1">
    <citation type="submission" date="2022-12" db="EMBL/GenBank/DDBJ databases">
        <title>Draft genome assemblies for two species of Escallonia (Escalloniales).</title>
        <authorList>
            <person name="Chanderbali A."/>
            <person name="Dervinis C."/>
            <person name="Anghel I."/>
            <person name="Soltis D."/>
            <person name="Soltis P."/>
            <person name="Zapata F."/>
        </authorList>
    </citation>
    <scope>NUCLEOTIDE SEQUENCE</scope>
    <source>
        <strain evidence="4">UCBG64.0493</strain>
        <tissue evidence="4">Leaf</tissue>
    </source>
</reference>
<dbReference type="Pfam" id="PF00098">
    <property type="entry name" value="zf-CCHC"/>
    <property type="match status" value="1"/>
</dbReference>
<evidence type="ECO:0000259" key="3">
    <source>
        <dbReference type="PROSITE" id="PS50158"/>
    </source>
</evidence>
<evidence type="ECO:0000313" key="5">
    <source>
        <dbReference type="Proteomes" id="UP001188597"/>
    </source>
</evidence>
<accession>A0AA88WZ60</accession>
<gene>
    <name evidence="4" type="ORF">RJ639_032561</name>
</gene>
<dbReference type="GO" id="GO:0003676">
    <property type="term" value="F:nucleic acid binding"/>
    <property type="evidence" value="ECO:0007669"/>
    <property type="project" value="InterPro"/>
</dbReference>
<dbReference type="SUPFAM" id="SSF57756">
    <property type="entry name" value="Retrovirus zinc finger-like domains"/>
    <property type="match status" value="1"/>
</dbReference>
<name>A0AA88WZ60_9ASTE</name>
<proteinExistence type="predicted"/>
<evidence type="ECO:0000313" key="4">
    <source>
        <dbReference type="EMBL" id="KAK3035689.1"/>
    </source>
</evidence>
<sequence length="122" mass="13704">MEEVRAVINSQELRKKNSENRGEELGDGLMARGRSTDHAGSKNKGRLRSQSKCYHCHKEGHYRNDCPQRKGKKEDNSKTTDVAGVVEDNFDGLSKEFWAEAVNTAAYLVKNFSIGCKTPEEV</sequence>
<keyword evidence="5" id="KW-1185">Reference proteome</keyword>
<evidence type="ECO:0000256" key="2">
    <source>
        <dbReference type="SAM" id="MobiDB-lite"/>
    </source>
</evidence>
<dbReference type="GO" id="GO:0008270">
    <property type="term" value="F:zinc ion binding"/>
    <property type="evidence" value="ECO:0007669"/>
    <property type="project" value="UniProtKB-KW"/>
</dbReference>
<protein>
    <recommendedName>
        <fullName evidence="3">CCHC-type domain-containing protein</fullName>
    </recommendedName>
</protein>
<feature type="compositionally biased region" description="Basic residues" evidence="2">
    <location>
        <begin position="41"/>
        <end position="55"/>
    </location>
</feature>
<dbReference type="Gene3D" id="4.10.60.10">
    <property type="entry name" value="Zinc finger, CCHC-type"/>
    <property type="match status" value="1"/>
</dbReference>
<feature type="domain" description="CCHC-type" evidence="3">
    <location>
        <begin position="52"/>
        <end position="68"/>
    </location>
</feature>
<dbReference type="Proteomes" id="UP001188597">
    <property type="component" value="Unassembled WGS sequence"/>
</dbReference>
<keyword evidence="1" id="KW-0862">Zinc</keyword>
<feature type="compositionally biased region" description="Basic and acidic residues" evidence="2">
    <location>
        <begin position="12"/>
        <end position="24"/>
    </location>
</feature>
<feature type="region of interest" description="Disordered" evidence="2">
    <location>
        <begin position="1"/>
        <end position="82"/>
    </location>
</feature>
<feature type="compositionally biased region" description="Basic and acidic residues" evidence="2">
    <location>
        <begin position="56"/>
        <end position="78"/>
    </location>
</feature>
<dbReference type="AlphaFoldDB" id="A0AA88WZ60"/>
<dbReference type="EMBL" id="JAVXUP010000168">
    <property type="protein sequence ID" value="KAK3035689.1"/>
    <property type="molecule type" value="Genomic_DNA"/>
</dbReference>
<dbReference type="SMART" id="SM00343">
    <property type="entry name" value="ZnF_C2HC"/>
    <property type="match status" value="1"/>
</dbReference>
<dbReference type="PROSITE" id="PS50158">
    <property type="entry name" value="ZF_CCHC"/>
    <property type="match status" value="1"/>
</dbReference>